<feature type="domain" description="BIG2" evidence="3">
    <location>
        <begin position="282"/>
        <end position="356"/>
    </location>
</feature>
<feature type="domain" description="BIG2" evidence="3">
    <location>
        <begin position="592"/>
        <end position="670"/>
    </location>
</feature>
<feature type="signal peptide" evidence="2">
    <location>
        <begin position="1"/>
        <end position="27"/>
    </location>
</feature>
<feature type="region of interest" description="Disordered" evidence="1">
    <location>
        <begin position="464"/>
        <end position="498"/>
    </location>
</feature>
<name>A0A371JHP7_9FIRM</name>
<feature type="compositionally biased region" description="Low complexity" evidence="1">
    <location>
        <begin position="466"/>
        <end position="498"/>
    </location>
</feature>
<evidence type="ECO:0000256" key="2">
    <source>
        <dbReference type="SAM" id="SignalP"/>
    </source>
</evidence>
<dbReference type="RefSeq" id="WP_094376725.1">
    <property type="nucleotide sequence ID" value="NZ_NOKA02000004.1"/>
</dbReference>
<organism evidence="4 5">
    <name type="scientific">Lachnotalea glycerini</name>
    <dbReference type="NCBI Taxonomy" id="1763509"/>
    <lineage>
        <taxon>Bacteria</taxon>
        <taxon>Bacillati</taxon>
        <taxon>Bacillota</taxon>
        <taxon>Clostridia</taxon>
        <taxon>Lachnospirales</taxon>
        <taxon>Lachnospiraceae</taxon>
        <taxon>Lachnotalea</taxon>
    </lineage>
</organism>
<feature type="domain" description="BIG2" evidence="3">
    <location>
        <begin position="373"/>
        <end position="454"/>
    </location>
</feature>
<protein>
    <recommendedName>
        <fullName evidence="3">BIG2 domain-containing protein</fullName>
    </recommendedName>
</protein>
<gene>
    <name evidence="4" type="ORF">CG710_004520</name>
</gene>
<keyword evidence="2" id="KW-0732">Signal</keyword>
<reference evidence="4 5" key="1">
    <citation type="journal article" date="2017" name="Genome Announc.">
        <title>Draft Genome Sequence of a Sporulating and Motile Strain of Lachnotalea glycerini Isolated from Water in Quebec City, Canada.</title>
        <authorList>
            <person name="Maheux A.F."/>
            <person name="Boudreau D.K."/>
            <person name="Berube E."/>
            <person name="Boissinot M."/>
            <person name="Raymond F."/>
            <person name="Brodeur S."/>
            <person name="Corbeil J."/>
            <person name="Isabel S."/>
            <person name="Omar R.F."/>
            <person name="Bergeron M.G."/>
        </authorList>
    </citation>
    <scope>NUCLEOTIDE SEQUENCE [LARGE SCALE GENOMIC DNA]</scope>
    <source>
        <strain evidence="4 5">CCRI-19302</strain>
    </source>
</reference>
<feature type="domain" description="BIG2" evidence="3">
    <location>
        <begin position="186"/>
        <end position="266"/>
    </location>
</feature>
<keyword evidence="5" id="KW-1185">Reference proteome</keyword>
<dbReference type="Gene3D" id="2.60.40.1080">
    <property type="match status" value="5"/>
</dbReference>
<feature type="domain" description="BIG2" evidence="3">
    <location>
        <begin position="504"/>
        <end position="584"/>
    </location>
</feature>
<dbReference type="InterPro" id="IPR008964">
    <property type="entry name" value="Invasin/intimin_cell_adhesion"/>
</dbReference>
<evidence type="ECO:0000313" key="4">
    <source>
        <dbReference type="EMBL" id="RDY32253.1"/>
    </source>
</evidence>
<dbReference type="AlphaFoldDB" id="A0A371JHP7"/>
<sequence length="673" mass="72478">MIKIIKRLGFMTLLLGTTLLFHMNAKAEITGTYEDYSYTVSDGQATITGYTGGETDITIPDTVDGYPVAEIGLDAFRSNKTILKVIIPGTIKTVGKCAFINAKSLKEVIIKNGCTEILSSAFAGCTSLSKIVIPASVTTLEYIDVYNNIFSGVYSLIAYIEPKSAAQTYLDTYEDDIQYYFLDEYVPTSIEFVNPTLTINVGDTYTFSKEDFNVLPSTAYITMPSEYSESDSNIAYVSNGILTARKEGTITVNATIHDEHLENDITTTALTVNVVESRKKVERVSLNVSDVVEMNVGDTLQLQATVTPSDATYTASWGTSKSDVANISETGMVTALSAGTVQVGFDTRSIFGNVNDNNGKYILIIVSENPTRAAKSVTFNVGSTTTMYVGDTLQLETTVLPSDAVYTGCWYSNSFGAEGIVSLSTSGSVTALKEGYVRIEYVTMTDGSNGASGLLDVYVKEKPTATDDTGSTDQTDSTDNSSSTDNTNNTENTDNISTTDLELKQGKITLNASKINLQKGKTIKTLTIKVNQLEGDQIASVTSSNKKVLKVSLSGQTIVLKGLKTYKKYVTVTVKMQSGATAACKVKVVSSQVKTKKLTLSEKKLTIEKGNKAQITVTRNPISATDKITYKSSNTKIATVDKNGKIKAKKKGKVKITVTSASKKKATCTVTVK</sequence>
<comment type="caution">
    <text evidence="4">The sequence shown here is derived from an EMBL/GenBank/DDBJ whole genome shotgun (WGS) entry which is preliminary data.</text>
</comment>
<proteinExistence type="predicted"/>
<dbReference type="SUPFAM" id="SSF52058">
    <property type="entry name" value="L domain-like"/>
    <property type="match status" value="1"/>
</dbReference>
<dbReference type="InterPro" id="IPR026906">
    <property type="entry name" value="LRR_5"/>
</dbReference>
<dbReference type="SUPFAM" id="SSF49373">
    <property type="entry name" value="Invasin/intimin cell-adhesion fragments"/>
    <property type="match status" value="3"/>
</dbReference>
<dbReference type="Proteomes" id="UP000216411">
    <property type="component" value="Unassembled WGS sequence"/>
</dbReference>
<dbReference type="OrthoDB" id="1814867at2"/>
<dbReference type="Pfam" id="PF02368">
    <property type="entry name" value="Big_2"/>
    <property type="match status" value="2"/>
</dbReference>
<accession>A0A371JHP7</accession>
<dbReference type="InterPro" id="IPR032675">
    <property type="entry name" value="LRR_dom_sf"/>
</dbReference>
<evidence type="ECO:0000259" key="3">
    <source>
        <dbReference type="SMART" id="SM00635"/>
    </source>
</evidence>
<dbReference type="SMART" id="SM00635">
    <property type="entry name" value="BID_2"/>
    <property type="match status" value="5"/>
</dbReference>
<dbReference type="EMBL" id="NOKA02000004">
    <property type="protein sequence ID" value="RDY32253.1"/>
    <property type="molecule type" value="Genomic_DNA"/>
</dbReference>
<feature type="chain" id="PRO_5016704296" description="BIG2 domain-containing protein" evidence="2">
    <location>
        <begin position="28"/>
        <end position="673"/>
    </location>
</feature>
<dbReference type="Pfam" id="PF13306">
    <property type="entry name" value="LRR_5"/>
    <property type="match status" value="1"/>
</dbReference>
<evidence type="ECO:0000256" key="1">
    <source>
        <dbReference type="SAM" id="MobiDB-lite"/>
    </source>
</evidence>
<evidence type="ECO:0000313" key="5">
    <source>
        <dbReference type="Proteomes" id="UP000216411"/>
    </source>
</evidence>
<dbReference type="InterPro" id="IPR003343">
    <property type="entry name" value="Big_2"/>
</dbReference>
<dbReference type="Gene3D" id="3.80.10.10">
    <property type="entry name" value="Ribonuclease Inhibitor"/>
    <property type="match status" value="1"/>
</dbReference>